<dbReference type="Proteomes" id="UP000593562">
    <property type="component" value="Unassembled WGS sequence"/>
</dbReference>
<proteinExistence type="predicted"/>
<organism evidence="1 2">
    <name type="scientific">Tripterygium wilfordii</name>
    <name type="common">Thunder God vine</name>
    <dbReference type="NCBI Taxonomy" id="458696"/>
    <lineage>
        <taxon>Eukaryota</taxon>
        <taxon>Viridiplantae</taxon>
        <taxon>Streptophyta</taxon>
        <taxon>Embryophyta</taxon>
        <taxon>Tracheophyta</taxon>
        <taxon>Spermatophyta</taxon>
        <taxon>Magnoliopsida</taxon>
        <taxon>eudicotyledons</taxon>
        <taxon>Gunneridae</taxon>
        <taxon>Pentapetalae</taxon>
        <taxon>rosids</taxon>
        <taxon>fabids</taxon>
        <taxon>Celastrales</taxon>
        <taxon>Celastraceae</taxon>
        <taxon>Tripterygium</taxon>
    </lineage>
</organism>
<gene>
    <name evidence="1" type="ORF">HS088_TW11G00262</name>
</gene>
<dbReference type="AlphaFoldDB" id="A0A7J7D296"/>
<protein>
    <submittedName>
        <fullName evidence="1">Uncharacterized protein</fullName>
    </submittedName>
</protein>
<name>A0A7J7D296_TRIWF</name>
<evidence type="ECO:0000313" key="2">
    <source>
        <dbReference type="Proteomes" id="UP000593562"/>
    </source>
</evidence>
<reference evidence="1 2" key="1">
    <citation type="journal article" date="2020" name="Nat. Commun.">
        <title>Genome of Tripterygium wilfordii and identification of cytochrome P450 involved in triptolide biosynthesis.</title>
        <authorList>
            <person name="Tu L."/>
            <person name="Su P."/>
            <person name="Zhang Z."/>
            <person name="Gao L."/>
            <person name="Wang J."/>
            <person name="Hu T."/>
            <person name="Zhou J."/>
            <person name="Zhang Y."/>
            <person name="Zhao Y."/>
            <person name="Liu Y."/>
            <person name="Song Y."/>
            <person name="Tong Y."/>
            <person name="Lu Y."/>
            <person name="Yang J."/>
            <person name="Xu C."/>
            <person name="Jia M."/>
            <person name="Peters R.J."/>
            <person name="Huang L."/>
            <person name="Gao W."/>
        </authorList>
    </citation>
    <scope>NUCLEOTIDE SEQUENCE [LARGE SCALE GENOMIC DNA]</scope>
    <source>
        <strain evidence="2">cv. XIE 37</strain>
        <tissue evidence="1">Leaf</tissue>
    </source>
</reference>
<accession>A0A7J7D296</accession>
<keyword evidence="2" id="KW-1185">Reference proteome</keyword>
<comment type="caution">
    <text evidence="1">The sequence shown here is derived from an EMBL/GenBank/DDBJ whole genome shotgun (WGS) entry which is preliminary data.</text>
</comment>
<sequence>MKKIGPPLNFSGNAVSGVTFSNTAKGMILLAEPQSLNSTGHILKNRTKKMAVFNFTNRNSVKIAHSEPFVVNFFFILAAMYRYNCILACTSTIQRTVLDLHLSYYWNIESDLPEDIPI</sequence>
<evidence type="ECO:0000313" key="1">
    <source>
        <dbReference type="EMBL" id="KAF5740196.1"/>
    </source>
</evidence>
<dbReference type="EMBL" id="JAAARO010000011">
    <property type="protein sequence ID" value="KAF5740196.1"/>
    <property type="molecule type" value="Genomic_DNA"/>
</dbReference>
<dbReference type="InParanoid" id="A0A7J7D296"/>